<protein>
    <recommendedName>
        <fullName evidence="5">Pseudouridine synthase</fullName>
        <ecNumber evidence="5">5.4.99.-</ecNumber>
    </recommendedName>
</protein>
<dbReference type="GO" id="GO:0009982">
    <property type="term" value="F:pseudouridine synthase activity"/>
    <property type="evidence" value="ECO:0007669"/>
    <property type="project" value="InterPro"/>
</dbReference>
<feature type="active site" evidence="3">
    <location>
        <position position="133"/>
    </location>
</feature>
<evidence type="ECO:0000313" key="8">
    <source>
        <dbReference type="Proteomes" id="UP000249375"/>
    </source>
</evidence>
<evidence type="ECO:0000256" key="3">
    <source>
        <dbReference type="PIRSR" id="PIRSR606225-1"/>
    </source>
</evidence>
<dbReference type="OrthoDB" id="9796412at2"/>
<name>A0A5P8E440_9BACT</name>
<dbReference type="GO" id="GO:0140098">
    <property type="term" value="F:catalytic activity, acting on RNA"/>
    <property type="evidence" value="ECO:0007669"/>
    <property type="project" value="UniProtKB-ARBA"/>
</dbReference>
<dbReference type="Proteomes" id="UP000249375">
    <property type="component" value="Chromosome"/>
</dbReference>
<dbReference type="Gene3D" id="3.30.2350.10">
    <property type="entry name" value="Pseudouridine synthase"/>
    <property type="match status" value="1"/>
</dbReference>
<organism evidence="7 8">
    <name type="scientific">Pseudoprevotella muciniphila</name>
    <dbReference type="NCBI Taxonomy" id="2133944"/>
    <lineage>
        <taxon>Bacteria</taxon>
        <taxon>Pseudomonadati</taxon>
        <taxon>Bacteroidota</taxon>
        <taxon>Bacteroidia</taxon>
        <taxon>Bacteroidales</taxon>
        <taxon>Prevotellaceae</taxon>
        <taxon>Pseudoprevotella</taxon>
    </lineage>
</organism>
<dbReference type="EC" id="5.4.99.-" evidence="5"/>
<gene>
    <name evidence="7" type="ORF">C7Y71_000950</name>
</gene>
<keyword evidence="4" id="KW-0694">RNA-binding</keyword>
<comment type="similarity">
    <text evidence="1 5">Belongs to the pseudouridine synthase RluA family.</text>
</comment>
<dbReference type="GO" id="GO:0003723">
    <property type="term" value="F:RNA binding"/>
    <property type="evidence" value="ECO:0007669"/>
    <property type="project" value="UniProtKB-KW"/>
</dbReference>
<evidence type="ECO:0000313" key="7">
    <source>
        <dbReference type="EMBL" id="QFQ11706.1"/>
    </source>
</evidence>
<dbReference type="Pfam" id="PF00849">
    <property type="entry name" value="PseudoU_synth_2"/>
    <property type="match status" value="1"/>
</dbReference>
<dbReference type="Gene3D" id="3.10.290.10">
    <property type="entry name" value="RNA-binding S4 domain"/>
    <property type="match status" value="1"/>
</dbReference>
<dbReference type="EMBL" id="CP033459">
    <property type="protein sequence ID" value="QFQ11706.1"/>
    <property type="molecule type" value="Genomic_DNA"/>
</dbReference>
<proteinExistence type="inferred from homology"/>
<evidence type="ECO:0000256" key="4">
    <source>
        <dbReference type="PROSITE-ProRule" id="PRU00182"/>
    </source>
</evidence>
<dbReference type="SUPFAM" id="SSF55120">
    <property type="entry name" value="Pseudouridine synthase"/>
    <property type="match status" value="1"/>
</dbReference>
<sequence>MHKAPQYTIFKVTERDALLPFIMKSLQGISRNKAKAILQGNGVRVNKKIVSQHDFELTQGMVVEISKKKDRQTLNSRFVKLVYEDSHIIVIDKAPGILSMANNHSAFCVKTILDEYLHRTHQKCTVHVVHRLDRDTSGLMVYAKNMKAEQILEDNWHEIVTDRRYIAVLSGKIEQKKGMVESWLKENKQMVTYSSPDEGDGKYALTRYRTIKTDDKHSLVELKLETGRKNQIRVHMADINHPVCGDVKYGNGDNPIDRLCLHAYRLDFYHPMTSELMKFETPIPKTFNAIFSSKEQDS</sequence>
<dbReference type="CDD" id="cd02869">
    <property type="entry name" value="PseudoU_synth_RluA_like"/>
    <property type="match status" value="1"/>
</dbReference>
<dbReference type="InterPro" id="IPR036986">
    <property type="entry name" value="S4_RNA-bd_sf"/>
</dbReference>
<dbReference type="GO" id="GO:0000455">
    <property type="term" value="P:enzyme-directed rRNA pseudouridine synthesis"/>
    <property type="evidence" value="ECO:0007669"/>
    <property type="project" value="TreeGrafter"/>
</dbReference>
<dbReference type="SUPFAM" id="SSF55174">
    <property type="entry name" value="Alpha-L RNA-binding motif"/>
    <property type="match status" value="1"/>
</dbReference>
<accession>A0A5P8E440</accession>
<keyword evidence="8" id="KW-1185">Reference proteome</keyword>
<dbReference type="NCBIfam" id="TIGR00005">
    <property type="entry name" value="rluA_subfam"/>
    <property type="match status" value="1"/>
</dbReference>
<dbReference type="PANTHER" id="PTHR21600">
    <property type="entry name" value="MITOCHONDRIAL RNA PSEUDOURIDINE SYNTHASE"/>
    <property type="match status" value="1"/>
</dbReference>
<comment type="catalytic activity">
    <reaction evidence="5">
        <text>a uridine in RNA = a pseudouridine in RNA</text>
        <dbReference type="Rhea" id="RHEA:48348"/>
        <dbReference type="Rhea" id="RHEA-COMP:12068"/>
        <dbReference type="Rhea" id="RHEA-COMP:12069"/>
        <dbReference type="ChEBI" id="CHEBI:65314"/>
        <dbReference type="ChEBI" id="CHEBI:65315"/>
    </reaction>
</comment>
<dbReference type="InterPro" id="IPR006225">
    <property type="entry name" value="PsdUridine_synth_RluC/D"/>
</dbReference>
<reference evidence="7 8" key="1">
    <citation type="submission" date="2018-11" db="EMBL/GenBank/DDBJ databases">
        <authorList>
            <person name="Na S.W."/>
            <person name="Baik M."/>
        </authorList>
    </citation>
    <scope>NUCLEOTIDE SEQUENCE [LARGE SCALE GENOMIC DNA]</scope>
    <source>
        <strain evidence="7 8">E39</strain>
    </source>
</reference>
<comment type="function">
    <text evidence="5">Responsible for synthesis of pseudouridine from uracil.</text>
</comment>
<dbReference type="InterPro" id="IPR050188">
    <property type="entry name" value="RluA_PseudoU_synthase"/>
</dbReference>
<keyword evidence="2 5" id="KW-0413">Isomerase</keyword>
<dbReference type="CDD" id="cd00165">
    <property type="entry name" value="S4"/>
    <property type="match status" value="1"/>
</dbReference>
<feature type="domain" description="Pseudouridine synthase RsuA/RluA-like" evidence="6">
    <location>
        <begin position="87"/>
        <end position="237"/>
    </location>
</feature>
<evidence type="ECO:0000256" key="2">
    <source>
        <dbReference type="ARBA" id="ARBA00023235"/>
    </source>
</evidence>
<dbReference type="PROSITE" id="PS50889">
    <property type="entry name" value="S4"/>
    <property type="match status" value="1"/>
</dbReference>
<dbReference type="AlphaFoldDB" id="A0A5P8E440"/>
<dbReference type="KEGG" id="alq:C7Y71_000950"/>
<dbReference type="InterPro" id="IPR020103">
    <property type="entry name" value="PsdUridine_synth_cat_dom_sf"/>
</dbReference>
<dbReference type="RefSeq" id="WP_111897919.1">
    <property type="nucleotide sequence ID" value="NZ_CP033459.1"/>
</dbReference>
<evidence type="ECO:0000259" key="6">
    <source>
        <dbReference type="Pfam" id="PF00849"/>
    </source>
</evidence>
<evidence type="ECO:0000256" key="1">
    <source>
        <dbReference type="ARBA" id="ARBA00010876"/>
    </source>
</evidence>
<dbReference type="InterPro" id="IPR006145">
    <property type="entry name" value="PsdUridine_synth_RsuA/RluA"/>
</dbReference>
<evidence type="ECO:0000256" key="5">
    <source>
        <dbReference type="RuleBase" id="RU362028"/>
    </source>
</evidence>
<dbReference type="PANTHER" id="PTHR21600:SF44">
    <property type="entry name" value="RIBOSOMAL LARGE SUBUNIT PSEUDOURIDINE SYNTHASE D"/>
    <property type="match status" value="1"/>
</dbReference>